<accession>A0A918QAR7</accession>
<comment type="caution">
    <text evidence="1">The sequence shown here is derived from an EMBL/GenBank/DDBJ whole genome shotgun (WGS) entry which is preliminary data.</text>
</comment>
<dbReference type="Gene3D" id="3.30.530.20">
    <property type="match status" value="1"/>
</dbReference>
<gene>
    <name evidence="1" type="ORF">GCM10010365_71140</name>
</gene>
<reference evidence="1" key="1">
    <citation type="journal article" date="2014" name="Int. J. Syst. Evol. Microbiol.">
        <title>Complete genome sequence of Corynebacterium casei LMG S-19264T (=DSM 44701T), isolated from a smear-ripened cheese.</title>
        <authorList>
            <consortium name="US DOE Joint Genome Institute (JGI-PGF)"/>
            <person name="Walter F."/>
            <person name="Albersmeier A."/>
            <person name="Kalinowski J."/>
            <person name="Ruckert C."/>
        </authorList>
    </citation>
    <scope>NUCLEOTIDE SEQUENCE</scope>
    <source>
        <strain evidence="1">JCM 4815</strain>
    </source>
</reference>
<dbReference type="InterPro" id="IPR023393">
    <property type="entry name" value="START-like_dom_sf"/>
</dbReference>
<keyword evidence="2" id="KW-1185">Reference proteome</keyword>
<evidence type="ECO:0000313" key="1">
    <source>
        <dbReference type="EMBL" id="GGZ40071.1"/>
    </source>
</evidence>
<dbReference type="EMBL" id="BMVW01000023">
    <property type="protein sequence ID" value="GGZ40071.1"/>
    <property type="molecule type" value="Genomic_DNA"/>
</dbReference>
<proteinExistence type="predicted"/>
<dbReference type="Proteomes" id="UP000622166">
    <property type="component" value="Unassembled WGS sequence"/>
</dbReference>
<dbReference type="Pfam" id="PF10604">
    <property type="entry name" value="Polyketide_cyc2"/>
    <property type="match status" value="1"/>
</dbReference>
<reference evidence="1" key="2">
    <citation type="submission" date="2020-09" db="EMBL/GenBank/DDBJ databases">
        <authorList>
            <person name="Sun Q."/>
            <person name="Ohkuma M."/>
        </authorList>
    </citation>
    <scope>NUCLEOTIDE SEQUENCE</scope>
    <source>
        <strain evidence="1">JCM 4815</strain>
    </source>
</reference>
<dbReference type="InterPro" id="IPR019587">
    <property type="entry name" value="Polyketide_cyclase/dehydratase"/>
</dbReference>
<evidence type="ECO:0008006" key="3">
    <source>
        <dbReference type="Google" id="ProtNLM"/>
    </source>
</evidence>
<organism evidence="1 2">
    <name type="scientific">Streptomyces poonensis</name>
    <dbReference type="NCBI Taxonomy" id="68255"/>
    <lineage>
        <taxon>Bacteria</taxon>
        <taxon>Bacillati</taxon>
        <taxon>Actinomycetota</taxon>
        <taxon>Actinomycetes</taxon>
        <taxon>Kitasatosporales</taxon>
        <taxon>Streptomycetaceae</taxon>
        <taxon>Streptomyces</taxon>
    </lineage>
</organism>
<protein>
    <recommendedName>
        <fullName evidence="3">Polyketide cyclase</fullName>
    </recommendedName>
</protein>
<evidence type="ECO:0000313" key="2">
    <source>
        <dbReference type="Proteomes" id="UP000622166"/>
    </source>
</evidence>
<dbReference type="SUPFAM" id="SSF55961">
    <property type="entry name" value="Bet v1-like"/>
    <property type="match status" value="1"/>
</dbReference>
<name>A0A918QAR7_9ACTN</name>
<sequence>MIQVMGRTQHTPLFEVRADIRLSAAPYEVYAVVSDLPRSAEWSPECTGGTWVSGEPATVGAVFRGENRRSPNVVEWAPVVRGTWRTESQVVAAEPGRAFRWAMRDSFGRAQQSVWSYEIKPAGDGCVLVHHFLMGAPTEGIRSITADLDEAEKRRFFADWSAKLAKDLQVTLLNIKAVIERK</sequence>
<dbReference type="AlphaFoldDB" id="A0A918QAR7"/>
<dbReference type="CDD" id="cd07812">
    <property type="entry name" value="SRPBCC"/>
    <property type="match status" value="1"/>
</dbReference>